<organism evidence="2 3">
    <name type="scientific">Sporofaciens musculi</name>
    <dbReference type="NCBI Taxonomy" id="2681861"/>
    <lineage>
        <taxon>Bacteria</taxon>
        <taxon>Bacillati</taxon>
        <taxon>Bacillota</taxon>
        <taxon>Clostridia</taxon>
        <taxon>Lachnospirales</taxon>
        <taxon>Lachnospiraceae</taxon>
        <taxon>Sporofaciens</taxon>
    </lineage>
</organism>
<accession>A0A7X3SJP2</accession>
<reference evidence="2 3" key="1">
    <citation type="submission" date="2019-12" db="EMBL/GenBank/DDBJ databases">
        <title>Sporaefaciens musculi gen. nov., sp. nov., a novel bacterium isolated from the caecum of an obese mouse.</title>
        <authorList>
            <person name="Rasmussen T.S."/>
            <person name="Streidl T."/>
            <person name="Hitch T.C.A."/>
            <person name="Wortmann E."/>
            <person name="Deptula P."/>
            <person name="Hansen M."/>
            <person name="Nielsen D.S."/>
            <person name="Clavel T."/>
            <person name="Vogensen F.K."/>
        </authorList>
    </citation>
    <scope>NUCLEOTIDE SEQUENCE [LARGE SCALE GENOMIC DNA]</scope>
    <source>
        <strain evidence="2 3">WCA-9-b2</strain>
    </source>
</reference>
<dbReference type="EMBL" id="WUQX01000001">
    <property type="protein sequence ID" value="MXP76768.1"/>
    <property type="molecule type" value="Genomic_DNA"/>
</dbReference>
<dbReference type="RefSeq" id="WP_159751824.1">
    <property type="nucleotide sequence ID" value="NZ_WUQX01000001.1"/>
</dbReference>
<keyword evidence="1" id="KW-0175">Coiled coil</keyword>
<protein>
    <submittedName>
        <fullName evidence="2">Uncharacterized protein</fullName>
    </submittedName>
</protein>
<evidence type="ECO:0000313" key="3">
    <source>
        <dbReference type="Proteomes" id="UP000460412"/>
    </source>
</evidence>
<gene>
    <name evidence="2" type="ORF">GN277_15665</name>
</gene>
<feature type="coiled-coil region" evidence="1">
    <location>
        <begin position="26"/>
        <end position="92"/>
    </location>
</feature>
<proteinExistence type="predicted"/>
<comment type="caution">
    <text evidence="2">The sequence shown here is derived from an EMBL/GenBank/DDBJ whole genome shotgun (WGS) entry which is preliminary data.</text>
</comment>
<evidence type="ECO:0000256" key="1">
    <source>
        <dbReference type="SAM" id="Coils"/>
    </source>
</evidence>
<evidence type="ECO:0000313" key="2">
    <source>
        <dbReference type="EMBL" id="MXP76768.1"/>
    </source>
</evidence>
<keyword evidence="3" id="KW-1185">Reference proteome</keyword>
<sequence length="97" mass="11139">MALTNDDLQAMSNLLDDKLKPIKDDIDTLEKKITSLELTLENETNHGIKIIAEGHLDLSRKLDQALKVENEKEILLLRVNHLENELRKVKERISQIA</sequence>
<name>A0A7X3SJP2_9FIRM</name>
<dbReference type="Proteomes" id="UP000460412">
    <property type="component" value="Unassembled WGS sequence"/>
</dbReference>
<dbReference type="AlphaFoldDB" id="A0A7X3SJP2"/>